<name>A0A4R4NA07_9ACTN</name>
<sequence length="164" mass="18180">MAAVKPSQLAIPWGRSHLCLTLPEIRRLQINRIQNSVFVRCGRFGEHGLSPARVRLLTTLHQRPRSRMRDLADVLGVSGRAITPLVDALESDGLITRRPDPSDRRAFRLTLTDDGLGAIDHIARLQQQISDDIFSVMSAEDQRNLTRLLRAFLDAAHGPGCASA</sequence>
<evidence type="ECO:0000259" key="1">
    <source>
        <dbReference type="PROSITE" id="PS50995"/>
    </source>
</evidence>
<dbReference type="SMART" id="SM00347">
    <property type="entry name" value="HTH_MARR"/>
    <property type="match status" value="1"/>
</dbReference>
<dbReference type="GO" id="GO:0003700">
    <property type="term" value="F:DNA-binding transcription factor activity"/>
    <property type="evidence" value="ECO:0007669"/>
    <property type="project" value="InterPro"/>
</dbReference>
<dbReference type="InterPro" id="IPR000835">
    <property type="entry name" value="HTH_MarR-typ"/>
</dbReference>
<gene>
    <name evidence="2" type="ORF">E1267_18560</name>
</gene>
<dbReference type="AlphaFoldDB" id="A0A4R4NA07"/>
<dbReference type="Proteomes" id="UP000295157">
    <property type="component" value="Unassembled WGS sequence"/>
</dbReference>
<proteinExistence type="predicted"/>
<accession>A0A4R4NA07</accession>
<dbReference type="PANTHER" id="PTHR33164:SF103">
    <property type="entry name" value="REGULATORY PROTEIN MARR"/>
    <property type="match status" value="1"/>
</dbReference>
<dbReference type="InterPro" id="IPR036388">
    <property type="entry name" value="WH-like_DNA-bd_sf"/>
</dbReference>
<reference evidence="2 3" key="1">
    <citation type="submission" date="2019-02" db="EMBL/GenBank/DDBJ databases">
        <title>Draft genome sequences of novel Actinobacteria.</title>
        <authorList>
            <person name="Sahin N."/>
            <person name="Ay H."/>
            <person name="Saygin H."/>
        </authorList>
    </citation>
    <scope>NUCLEOTIDE SEQUENCE [LARGE SCALE GENOMIC DNA]</scope>
    <source>
        <strain evidence="2 3">KC201</strain>
    </source>
</reference>
<dbReference type="CDD" id="cd00090">
    <property type="entry name" value="HTH_ARSR"/>
    <property type="match status" value="1"/>
</dbReference>
<dbReference type="SUPFAM" id="SSF46785">
    <property type="entry name" value="Winged helix' DNA-binding domain"/>
    <property type="match status" value="1"/>
</dbReference>
<evidence type="ECO:0000313" key="2">
    <source>
        <dbReference type="EMBL" id="TDC05715.1"/>
    </source>
</evidence>
<keyword evidence="3" id="KW-1185">Reference proteome</keyword>
<dbReference type="InterPro" id="IPR036390">
    <property type="entry name" value="WH_DNA-bd_sf"/>
</dbReference>
<dbReference type="InterPro" id="IPR039422">
    <property type="entry name" value="MarR/SlyA-like"/>
</dbReference>
<dbReference type="EMBL" id="SMJZ01000065">
    <property type="protein sequence ID" value="TDC05715.1"/>
    <property type="molecule type" value="Genomic_DNA"/>
</dbReference>
<dbReference type="OrthoDB" id="4807076at2"/>
<dbReference type="Pfam" id="PF01047">
    <property type="entry name" value="MarR"/>
    <property type="match status" value="1"/>
</dbReference>
<feature type="domain" description="HTH marR-type" evidence="1">
    <location>
        <begin position="15"/>
        <end position="154"/>
    </location>
</feature>
<organism evidence="2 3">
    <name type="scientific">Nonomuraea longispora</name>
    <dbReference type="NCBI Taxonomy" id="1848320"/>
    <lineage>
        <taxon>Bacteria</taxon>
        <taxon>Bacillati</taxon>
        <taxon>Actinomycetota</taxon>
        <taxon>Actinomycetes</taxon>
        <taxon>Streptosporangiales</taxon>
        <taxon>Streptosporangiaceae</taxon>
        <taxon>Nonomuraea</taxon>
    </lineage>
</organism>
<dbReference type="PRINTS" id="PR00598">
    <property type="entry name" value="HTHMARR"/>
</dbReference>
<dbReference type="GO" id="GO:0006950">
    <property type="term" value="P:response to stress"/>
    <property type="evidence" value="ECO:0007669"/>
    <property type="project" value="TreeGrafter"/>
</dbReference>
<dbReference type="PANTHER" id="PTHR33164">
    <property type="entry name" value="TRANSCRIPTIONAL REGULATOR, MARR FAMILY"/>
    <property type="match status" value="1"/>
</dbReference>
<comment type="caution">
    <text evidence="2">The sequence shown here is derived from an EMBL/GenBank/DDBJ whole genome shotgun (WGS) entry which is preliminary data.</text>
</comment>
<protein>
    <submittedName>
        <fullName evidence="2">MarR family transcriptional regulator</fullName>
    </submittedName>
</protein>
<dbReference type="InterPro" id="IPR011991">
    <property type="entry name" value="ArsR-like_HTH"/>
</dbReference>
<dbReference type="PROSITE" id="PS50995">
    <property type="entry name" value="HTH_MARR_2"/>
    <property type="match status" value="1"/>
</dbReference>
<evidence type="ECO:0000313" key="3">
    <source>
        <dbReference type="Proteomes" id="UP000295157"/>
    </source>
</evidence>
<dbReference type="Gene3D" id="1.10.10.10">
    <property type="entry name" value="Winged helix-like DNA-binding domain superfamily/Winged helix DNA-binding domain"/>
    <property type="match status" value="1"/>
</dbReference>